<feature type="compositionally biased region" description="Basic and acidic residues" evidence="1">
    <location>
        <begin position="169"/>
        <end position="180"/>
    </location>
</feature>
<name>A0A3E2VEW9_CLOIN</name>
<organism evidence="2 3">
    <name type="scientific">Clostridium innocuum</name>
    <dbReference type="NCBI Taxonomy" id="1522"/>
    <lineage>
        <taxon>Bacteria</taxon>
        <taxon>Bacillati</taxon>
        <taxon>Bacillota</taxon>
        <taxon>Clostridia</taxon>
        <taxon>Eubacteriales</taxon>
        <taxon>Clostridiaceae</taxon>
        <taxon>Clostridium</taxon>
    </lineage>
</organism>
<protein>
    <submittedName>
        <fullName evidence="2">Neurofilament protein</fullName>
    </submittedName>
</protein>
<feature type="compositionally biased region" description="Basic and acidic residues" evidence="1">
    <location>
        <begin position="127"/>
        <end position="143"/>
    </location>
</feature>
<reference evidence="2 3" key="1">
    <citation type="submission" date="2018-08" db="EMBL/GenBank/DDBJ databases">
        <title>A genome reference for cultivated species of the human gut microbiota.</title>
        <authorList>
            <person name="Zou Y."/>
            <person name="Xue W."/>
            <person name="Luo G."/>
        </authorList>
    </citation>
    <scope>NUCLEOTIDE SEQUENCE [LARGE SCALE GENOMIC DNA]</scope>
    <source>
        <strain evidence="2 3">OF01-2LB</strain>
    </source>
</reference>
<feature type="compositionally biased region" description="Basic residues" evidence="1">
    <location>
        <begin position="181"/>
        <end position="197"/>
    </location>
</feature>
<sequence length="474" mass="52788">MAKTTKKKTLTKKSTAKATTKAAAKTETKAAQEQLKLTAEPEAKKITAEKEPEKITTKKVEKITTAKEAEKLTTAPAPEKIETKEAVKLETKTAKASEKAEEKLTEAKAEAKKKPAAKKTAAKKTVKKEESKEEAAKAEEKPAKKAAKKSAGKTAAAKAAEPAAKKAVKKSEEKKAEKKPAVKKPAVKKPAAKKAAPKKADKEKLEAYAALSLDEAIQKAQAMGVQHVYEDYTRFLLDEADSKQIAKNIIDGNALLDKGFTYDKDGFDTDLISVVLEKVADTMDVKAMDYKELKKDIAACLKAEMKDDAEANAAEYLKEFKVCEKLLMIGQRKNITDAAIVSDLIGADVDAFVAHFFQFAYAILPSWQYDDVKFYEDFAFAVLSQYSDLYEKYQLNILLDVADLYIKHGDFGHGDECYGYILRDNQIKDYIYYRFASVYESIDFNKAKALAYESLQYVDGRYTYYQSIMDIINK</sequence>
<accession>A0A3E2VEW9</accession>
<dbReference type="RefSeq" id="WP_117444924.1">
    <property type="nucleotide sequence ID" value="NZ_JAJFEN010000009.1"/>
</dbReference>
<evidence type="ECO:0000313" key="2">
    <source>
        <dbReference type="EMBL" id="RGC09056.1"/>
    </source>
</evidence>
<feature type="compositionally biased region" description="Basic and acidic residues" evidence="1">
    <location>
        <begin position="39"/>
        <end position="71"/>
    </location>
</feature>
<dbReference type="OrthoDB" id="1644546at2"/>
<feature type="compositionally biased region" description="Basic and acidic residues" evidence="1">
    <location>
        <begin position="79"/>
        <end position="113"/>
    </location>
</feature>
<feature type="compositionally biased region" description="Basic residues" evidence="1">
    <location>
        <begin position="1"/>
        <end position="15"/>
    </location>
</feature>
<evidence type="ECO:0000256" key="1">
    <source>
        <dbReference type="SAM" id="MobiDB-lite"/>
    </source>
</evidence>
<proteinExistence type="predicted"/>
<feature type="compositionally biased region" description="Low complexity" evidence="1">
    <location>
        <begin position="152"/>
        <end position="162"/>
    </location>
</feature>
<comment type="caution">
    <text evidence="2">The sequence shown here is derived from an EMBL/GenBank/DDBJ whole genome shotgun (WGS) entry which is preliminary data.</text>
</comment>
<dbReference type="Proteomes" id="UP000260025">
    <property type="component" value="Unassembled WGS sequence"/>
</dbReference>
<dbReference type="EMBL" id="QVEV01000060">
    <property type="protein sequence ID" value="RGC09056.1"/>
    <property type="molecule type" value="Genomic_DNA"/>
</dbReference>
<evidence type="ECO:0000313" key="3">
    <source>
        <dbReference type="Proteomes" id="UP000260025"/>
    </source>
</evidence>
<feature type="region of interest" description="Disordered" evidence="1">
    <location>
        <begin position="1"/>
        <end position="199"/>
    </location>
</feature>
<dbReference type="AlphaFoldDB" id="A0A3E2VEW9"/>
<gene>
    <name evidence="2" type="ORF">DXA38_21245</name>
</gene>
<feature type="compositionally biased region" description="Basic residues" evidence="1">
    <location>
        <begin position="114"/>
        <end position="126"/>
    </location>
</feature>